<dbReference type="CDD" id="cd00653">
    <property type="entry name" value="RNA_pol_B_RPB2"/>
    <property type="match status" value="1"/>
</dbReference>
<evidence type="ECO:0000259" key="12">
    <source>
        <dbReference type="Pfam" id="PF04565"/>
    </source>
</evidence>
<dbReference type="Pfam" id="PF04560">
    <property type="entry name" value="RNA_pol_Rpb2_7"/>
    <property type="match status" value="1"/>
</dbReference>
<dbReference type="Pfam" id="PF04563">
    <property type="entry name" value="RNA_pol_Rpb2_1"/>
    <property type="match status" value="1"/>
</dbReference>
<evidence type="ECO:0000313" key="14">
    <source>
        <dbReference type="Proteomes" id="UP001301350"/>
    </source>
</evidence>
<dbReference type="GO" id="GO:0003899">
    <property type="term" value="F:DNA-directed RNA polymerase activity"/>
    <property type="evidence" value="ECO:0007669"/>
    <property type="project" value="UniProtKB-EC"/>
</dbReference>
<dbReference type="InterPro" id="IPR037034">
    <property type="entry name" value="RNA_pol_Rpb2_2_sf"/>
</dbReference>
<feature type="domain" description="DNA-directed RNA polymerase subunit 2 hybrid-binding" evidence="8">
    <location>
        <begin position="722"/>
        <end position="1066"/>
    </location>
</feature>
<evidence type="ECO:0000256" key="1">
    <source>
        <dbReference type="ARBA" id="ARBA00006835"/>
    </source>
</evidence>
<protein>
    <recommendedName>
        <fullName evidence="7">DNA-directed RNA polymerase subunit beta</fullName>
        <ecNumber evidence="7">2.7.7.6</ecNumber>
    </recommendedName>
</protein>
<dbReference type="InterPro" id="IPR007641">
    <property type="entry name" value="RNA_pol_Rpb2_7"/>
</dbReference>
<name>A0AAV9IZ66_CYACA</name>
<dbReference type="GO" id="GO:0003677">
    <property type="term" value="F:DNA binding"/>
    <property type="evidence" value="ECO:0007669"/>
    <property type="project" value="InterPro"/>
</dbReference>
<evidence type="ECO:0000259" key="11">
    <source>
        <dbReference type="Pfam" id="PF04563"/>
    </source>
</evidence>
<proteinExistence type="inferred from homology"/>
<organism evidence="13 14">
    <name type="scientific">Cyanidium caldarium</name>
    <name type="common">Red alga</name>
    <dbReference type="NCBI Taxonomy" id="2771"/>
    <lineage>
        <taxon>Eukaryota</taxon>
        <taxon>Rhodophyta</taxon>
        <taxon>Bangiophyceae</taxon>
        <taxon>Cyanidiales</taxon>
        <taxon>Cyanidiaceae</taxon>
        <taxon>Cyanidium</taxon>
    </lineage>
</organism>
<feature type="domain" description="RNA polymerase Rpb2" evidence="9">
    <location>
        <begin position="1069"/>
        <end position="1167"/>
    </location>
</feature>
<sequence>MALTSKVDHGERDEDEPSWKVLQELREYVAPHVASFNDAVTDGLRRALHELTPTCLECGSTATTTSDNAKAARRLELWWEDVRLALPDPSAPFSSPETARVVGDDRPLLPHGCRLLHRTYSAELRGVLCWRSTRLDTAATPLPASRAAPILSGEVYRSARSLGAVPVMVGSRACALHGRHPAELVSLGEEEWETGGYFIVNGVERVIRLLVLPRANHPMALQRDAFAGRGEQFSRYAVHLRCQRPDQVRSVTHTLHYLHDGTVRLRLRIRRQEFYVPALGIVRALVPWTDHQIGEWMLGDNGIRWETSSERHFVQQSVLAMLRDADLLYATADADDRAPEATAALLGHRFRVVLEDRVPPSASDAEMGTYLIRHHVLPHLERRAPKAELLLYMARKLLALVCGRLRPDNPDSIAHQQVLLPGHLWLAYLQERLEEALTWVRLTVQRQLAAHQRTPSSLDDPDFINDCISRAGVAARVGDRLHYLLATGNLSARSQLELMQSSGLSVAAERTNVLRFLSHFRCVHRGQYFATSRSTDVRRLLPESWGFLCPVHTPDGAPCGLLNHLAAPCRVEASVERALSGAALLRQRLRTVEGVYPAAADDLFTMRPPDGTVPVLLDGAVCGYCTDPHRLVTALRQHKRQHRLWCEVAYAGQRRGDATVWIFSGVARLLRPVRHLASGRIEYIGTYEQLHLRIGNHADAAAAAAGDATHAELDATATLSVLASLIPFSDMNQSPRNMYQCQMAKQAMGTPVHHFAGRFDAKLYRLLTPQRPLVCNDTEARLQLGERYGTSFNAVVAVISYTGYDMEDGMVMNRASLDRGLAHGVVYSSQLVDLEQQRHRGSTDTAAGFASLPSVGARLHSGDVLYRVNGRRAPQRYTASEPAYVDAVALAGSARRAVIRLRTPRPPVIGDKFASRHGQKGVLSAVWPAEDMPFAESGMVPDIVFNPNGFPSRMTIGMMVEAMAGKACAVHGRPRADATPFGPAKRSPQQRLSPVDDFGRALLAAGYEYHGTERLYSGYSGEPFPVRIFTGVIAWQRLRHHVADKFQVRAHGPVNHTFRQPLKGRKLGGAIRFGEMERDAALACGAAYALQDRLQHGSDLHTMYVSAVDGSLLAPLSVQRTRVGGAVEREVIARTADASPVRRVRLPYAFKYLVHELAAMNIRVTLSME</sequence>
<dbReference type="Pfam" id="PF04565">
    <property type="entry name" value="RNA_pol_Rpb2_3"/>
    <property type="match status" value="1"/>
</dbReference>
<dbReference type="Gene3D" id="3.90.1800.10">
    <property type="entry name" value="RNA polymerase alpha subunit dimerisation domain"/>
    <property type="match status" value="1"/>
</dbReference>
<evidence type="ECO:0000259" key="9">
    <source>
        <dbReference type="Pfam" id="PF04560"/>
    </source>
</evidence>
<keyword evidence="2 7" id="KW-0240">DNA-directed RNA polymerase</keyword>
<dbReference type="Gene3D" id="3.90.1110.10">
    <property type="entry name" value="RNA polymerase Rpb2, domain 2"/>
    <property type="match status" value="1"/>
</dbReference>
<dbReference type="GO" id="GO:0000428">
    <property type="term" value="C:DNA-directed RNA polymerase complex"/>
    <property type="evidence" value="ECO:0007669"/>
    <property type="project" value="UniProtKB-KW"/>
</dbReference>
<dbReference type="Gene3D" id="2.40.270.10">
    <property type="entry name" value="DNA-directed RNA polymerase, subunit 2, domain 6"/>
    <property type="match status" value="1"/>
</dbReference>
<dbReference type="InterPro" id="IPR015712">
    <property type="entry name" value="DNA-dir_RNA_pol_su2"/>
</dbReference>
<evidence type="ECO:0000259" key="10">
    <source>
        <dbReference type="Pfam" id="PF04561"/>
    </source>
</evidence>
<reference evidence="13 14" key="1">
    <citation type="submission" date="2022-07" db="EMBL/GenBank/DDBJ databases">
        <title>Genome-wide signatures of adaptation to extreme environments.</title>
        <authorList>
            <person name="Cho C.H."/>
            <person name="Yoon H.S."/>
        </authorList>
    </citation>
    <scope>NUCLEOTIDE SEQUENCE [LARGE SCALE GENOMIC DNA]</scope>
    <source>
        <strain evidence="13 14">DBV 063 E5</strain>
    </source>
</reference>
<dbReference type="EC" id="2.7.7.6" evidence="7"/>
<keyword evidence="3 7" id="KW-0808">Transferase</keyword>
<dbReference type="GO" id="GO:0032549">
    <property type="term" value="F:ribonucleoside binding"/>
    <property type="evidence" value="ECO:0007669"/>
    <property type="project" value="InterPro"/>
</dbReference>
<feature type="domain" description="RNA polymerase Rpb2" evidence="12">
    <location>
        <begin position="507"/>
        <end position="571"/>
    </location>
</feature>
<evidence type="ECO:0000256" key="3">
    <source>
        <dbReference type="ARBA" id="ARBA00022679"/>
    </source>
</evidence>
<dbReference type="InterPro" id="IPR007644">
    <property type="entry name" value="RNA_pol_bsu_protrusion"/>
</dbReference>
<evidence type="ECO:0000256" key="6">
    <source>
        <dbReference type="RuleBase" id="RU000434"/>
    </source>
</evidence>
<dbReference type="InterPro" id="IPR007121">
    <property type="entry name" value="RNA_pol_bsu_CS"/>
</dbReference>
<evidence type="ECO:0000256" key="2">
    <source>
        <dbReference type="ARBA" id="ARBA00022478"/>
    </source>
</evidence>
<comment type="caution">
    <text evidence="13">The sequence shown here is derived from an EMBL/GenBank/DDBJ whole genome shotgun (WGS) entry which is preliminary data.</text>
</comment>
<dbReference type="PROSITE" id="PS01166">
    <property type="entry name" value="RNA_POL_BETA"/>
    <property type="match status" value="1"/>
</dbReference>
<keyword evidence="14" id="KW-1185">Reference proteome</keyword>
<dbReference type="Pfam" id="PF04561">
    <property type="entry name" value="RNA_pol_Rpb2_2"/>
    <property type="match status" value="1"/>
</dbReference>
<evidence type="ECO:0000313" key="13">
    <source>
        <dbReference type="EMBL" id="KAK4537632.1"/>
    </source>
</evidence>
<dbReference type="Gene3D" id="3.90.1100.10">
    <property type="match status" value="1"/>
</dbReference>
<keyword evidence="4 7" id="KW-0548">Nucleotidyltransferase</keyword>
<dbReference type="InterPro" id="IPR007645">
    <property type="entry name" value="RNA_pol_Rpb2_3"/>
</dbReference>
<keyword evidence="5 7" id="KW-0804">Transcription</keyword>
<comment type="catalytic activity">
    <reaction evidence="7">
        <text>RNA(n) + a ribonucleoside 5'-triphosphate = RNA(n+1) + diphosphate</text>
        <dbReference type="Rhea" id="RHEA:21248"/>
        <dbReference type="Rhea" id="RHEA-COMP:14527"/>
        <dbReference type="Rhea" id="RHEA-COMP:17342"/>
        <dbReference type="ChEBI" id="CHEBI:33019"/>
        <dbReference type="ChEBI" id="CHEBI:61557"/>
        <dbReference type="ChEBI" id="CHEBI:140395"/>
        <dbReference type="EC" id="2.7.7.6"/>
    </reaction>
</comment>
<evidence type="ECO:0000256" key="4">
    <source>
        <dbReference type="ARBA" id="ARBA00022695"/>
    </source>
</evidence>
<comment type="function">
    <text evidence="7">DNA-dependent RNA polymerase catalyzes the transcription of DNA into RNA using the four ribonucleoside triphosphates as substrates.</text>
</comment>
<dbReference type="SUPFAM" id="SSF64484">
    <property type="entry name" value="beta and beta-prime subunits of DNA dependent RNA-polymerase"/>
    <property type="match status" value="1"/>
</dbReference>
<feature type="domain" description="RNA polymerase Rpb2" evidence="10">
    <location>
        <begin position="373"/>
        <end position="418"/>
    </location>
</feature>
<evidence type="ECO:0000256" key="7">
    <source>
        <dbReference type="RuleBase" id="RU363031"/>
    </source>
</evidence>
<accession>A0AAV9IZ66</accession>
<feature type="domain" description="RNA polymerase beta subunit protrusion" evidence="11">
    <location>
        <begin position="29"/>
        <end position="452"/>
    </location>
</feature>
<dbReference type="InterPro" id="IPR007120">
    <property type="entry name" value="DNA-dir_RNAP_su2_dom"/>
</dbReference>
<dbReference type="InterPro" id="IPR007642">
    <property type="entry name" value="RNA_pol_Rpb2_2"/>
</dbReference>
<dbReference type="InterPro" id="IPR014724">
    <property type="entry name" value="RNA_pol_RPB2_OB-fold"/>
</dbReference>
<dbReference type="PANTHER" id="PTHR20856">
    <property type="entry name" value="DNA-DIRECTED RNA POLYMERASE I SUBUNIT 2"/>
    <property type="match status" value="1"/>
</dbReference>
<dbReference type="AlphaFoldDB" id="A0AAV9IZ66"/>
<gene>
    <name evidence="13" type="ORF">CDCA_CDCA13G3657</name>
</gene>
<dbReference type="InterPro" id="IPR037033">
    <property type="entry name" value="DNA-dir_RNAP_su2_hyb_sf"/>
</dbReference>
<dbReference type="GO" id="GO:0006351">
    <property type="term" value="P:DNA-templated transcription"/>
    <property type="evidence" value="ECO:0007669"/>
    <property type="project" value="InterPro"/>
</dbReference>
<dbReference type="Pfam" id="PF00562">
    <property type="entry name" value="RNA_pol_Rpb2_6"/>
    <property type="match status" value="1"/>
</dbReference>
<evidence type="ECO:0000259" key="8">
    <source>
        <dbReference type="Pfam" id="PF00562"/>
    </source>
</evidence>
<dbReference type="Proteomes" id="UP001301350">
    <property type="component" value="Unassembled WGS sequence"/>
</dbReference>
<dbReference type="Gene3D" id="2.40.50.150">
    <property type="match status" value="1"/>
</dbReference>
<comment type="similarity">
    <text evidence="1 6">Belongs to the RNA polymerase beta chain family.</text>
</comment>
<dbReference type="EMBL" id="JANCYW010000013">
    <property type="protein sequence ID" value="KAK4537632.1"/>
    <property type="molecule type" value="Genomic_DNA"/>
</dbReference>
<evidence type="ECO:0000256" key="5">
    <source>
        <dbReference type="ARBA" id="ARBA00023163"/>
    </source>
</evidence>